<dbReference type="AlphaFoldDB" id="E1ZTD0"/>
<dbReference type="GeneID" id="17350345"/>
<reference evidence="2 3" key="1">
    <citation type="journal article" date="2010" name="Plant Cell">
        <title>The Chlorella variabilis NC64A genome reveals adaptation to photosymbiosis, coevolution with viruses, and cryptic sex.</title>
        <authorList>
            <person name="Blanc G."/>
            <person name="Duncan G."/>
            <person name="Agarkova I."/>
            <person name="Borodovsky M."/>
            <person name="Gurnon J."/>
            <person name="Kuo A."/>
            <person name="Lindquist E."/>
            <person name="Lucas S."/>
            <person name="Pangilinan J."/>
            <person name="Polle J."/>
            <person name="Salamov A."/>
            <person name="Terry A."/>
            <person name="Yamada T."/>
            <person name="Dunigan D.D."/>
            <person name="Grigoriev I.V."/>
            <person name="Claverie J.M."/>
            <person name="Van Etten J.L."/>
        </authorList>
    </citation>
    <scope>NUCLEOTIDE SEQUENCE [LARGE SCALE GENOMIC DNA]</scope>
    <source>
        <strain evidence="2 3">NC64A</strain>
    </source>
</reference>
<evidence type="ECO:0000313" key="3">
    <source>
        <dbReference type="Proteomes" id="UP000008141"/>
    </source>
</evidence>
<accession>E1ZTD0</accession>
<organism evidence="3">
    <name type="scientific">Chlorella variabilis</name>
    <name type="common">Green alga</name>
    <dbReference type="NCBI Taxonomy" id="554065"/>
    <lineage>
        <taxon>Eukaryota</taxon>
        <taxon>Viridiplantae</taxon>
        <taxon>Chlorophyta</taxon>
        <taxon>core chlorophytes</taxon>
        <taxon>Trebouxiophyceae</taxon>
        <taxon>Chlorellales</taxon>
        <taxon>Chlorellaceae</taxon>
        <taxon>Chlorella clade</taxon>
        <taxon>Chlorella</taxon>
    </lineage>
</organism>
<gene>
    <name evidence="2" type="ORF">CHLNCDRAFT_141679</name>
</gene>
<dbReference type="InParanoid" id="E1ZTD0"/>
<keyword evidence="1" id="KW-0175">Coiled coil</keyword>
<sequence length="89" mass="10076">MNDAGKAALWQQMYVELKKSSKADGERKERELAMMEQEAALKQQEVALKQQEVAHLRAEVRCLLDQLASSRAMVEQLRLEKLGSPMSTS</sequence>
<dbReference type="RefSeq" id="XP_005842982.1">
    <property type="nucleotide sequence ID" value="XM_005842920.1"/>
</dbReference>
<protein>
    <submittedName>
        <fullName evidence="2">Uncharacterized protein</fullName>
    </submittedName>
</protein>
<dbReference type="Proteomes" id="UP000008141">
    <property type="component" value="Unassembled WGS sequence"/>
</dbReference>
<evidence type="ECO:0000313" key="2">
    <source>
        <dbReference type="EMBL" id="EFN50880.1"/>
    </source>
</evidence>
<dbReference type="EMBL" id="GL433871">
    <property type="protein sequence ID" value="EFN50880.1"/>
    <property type="molecule type" value="Genomic_DNA"/>
</dbReference>
<proteinExistence type="predicted"/>
<name>E1ZTD0_CHLVA</name>
<feature type="coiled-coil region" evidence="1">
    <location>
        <begin position="18"/>
        <end position="59"/>
    </location>
</feature>
<keyword evidence="3" id="KW-1185">Reference proteome</keyword>
<dbReference type="KEGG" id="cvr:CHLNCDRAFT_141679"/>
<evidence type="ECO:0000256" key="1">
    <source>
        <dbReference type="SAM" id="Coils"/>
    </source>
</evidence>